<reference evidence="7 8" key="1">
    <citation type="submission" date="2019-03" db="EMBL/GenBank/DDBJ databases">
        <title>Genomics of glacier-inhabiting Cryobacterium strains.</title>
        <authorList>
            <person name="Liu Q."/>
            <person name="Xin Y.-H."/>
        </authorList>
    </citation>
    <scope>NUCLEOTIDE SEQUENCE [LARGE SCALE GENOMIC DNA]</scope>
    <source>
        <strain evidence="7 8">TMT1-51</strain>
    </source>
</reference>
<dbReference type="PANTHER" id="PTHR43370">
    <property type="entry name" value="SUGAR ABC TRANSPORTER INTEGRAL MEMBRANE PROTEIN-RELATED"/>
    <property type="match status" value="1"/>
</dbReference>
<sequence length="431" mass="45554">MSTVAPAVQPASPAADHRPEFEVVTSWKAPIALGIFTVVAFLLFVAFGREGISTLRLSTSSDLIQLPDLELPTLVTGIVISVLLLLITGVSVWMVRSKRRVPIWLISVFAVLFLIGFLVWAAAGETIPVPGLLFGSLSLAVPLIFGALGGVISERVGVVNIAIEGQLLAGAFTSAMVASLTNQPLLGLVAAMFAGVLVSMVLASFSIKYFVDQVIVGVVLNVLVIGVTGFLYSQVMAPNAELLNQPPRFERINIPLLSEIPIIGPVLFRQTLIVYIMYVAVAVVYYGLFHTRWGLRLRSVGEHPQAADTVGINVARTRFWNVSLAGAIVGLGGAYFTLGSVGAFGKEMTAGAGFIALAAVIFGRWDPIRATLAALLFGFASNLQNVLSVIGSPVPSEFMLMLPYVITIAAVAGFVGTSRGPAASGKPYIKS</sequence>
<feature type="transmembrane region" description="Helical" evidence="6">
    <location>
        <begin position="185"/>
        <end position="207"/>
    </location>
</feature>
<keyword evidence="8" id="KW-1185">Reference proteome</keyword>
<evidence type="ECO:0000256" key="6">
    <source>
        <dbReference type="SAM" id="Phobius"/>
    </source>
</evidence>
<feature type="transmembrane region" description="Helical" evidence="6">
    <location>
        <begin position="319"/>
        <end position="336"/>
    </location>
</feature>
<gene>
    <name evidence="7" type="ORF">E3T49_10210</name>
</gene>
<evidence type="ECO:0000256" key="4">
    <source>
        <dbReference type="ARBA" id="ARBA00022989"/>
    </source>
</evidence>
<feature type="transmembrane region" description="Helical" evidence="6">
    <location>
        <begin position="372"/>
        <end position="392"/>
    </location>
</feature>
<feature type="transmembrane region" description="Helical" evidence="6">
    <location>
        <begin position="129"/>
        <end position="151"/>
    </location>
</feature>
<comment type="subcellular location">
    <subcellularLocation>
        <location evidence="1">Cell membrane</location>
        <topology evidence="1">Multi-pass membrane protein</topology>
    </subcellularLocation>
</comment>
<feature type="transmembrane region" description="Helical" evidence="6">
    <location>
        <begin position="27"/>
        <end position="47"/>
    </location>
</feature>
<accession>A0A4Y8JZL7</accession>
<dbReference type="GO" id="GO:0022857">
    <property type="term" value="F:transmembrane transporter activity"/>
    <property type="evidence" value="ECO:0007669"/>
    <property type="project" value="InterPro"/>
</dbReference>
<evidence type="ECO:0000256" key="2">
    <source>
        <dbReference type="ARBA" id="ARBA00022475"/>
    </source>
</evidence>
<feature type="transmembrane region" description="Helical" evidence="6">
    <location>
        <begin position="158"/>
        <end position="179"/>
    </location>
</feature>
<dbReference type="AlphaFoldDB" id="A0A4Y8JZL7"/>
<evidence type="ECO:0000256" key="3">
    <source>
        <dbReference type="ARBA" id="ARBA00022692"/>
    </source>
</evidence>
<keyword evidence="2" id="KW-1003">Cell membrane</keyword>
<dbReference type="PANTHER" id="PTHR43370:SF1">
    <property type="entry name" value="GUANOSINE ABC TRANSPORTER PERMEASE PROTEIN NUPQ"/>
    <property type="match status" value="1"/>
</dbReference>
<feature type="transmembrane region" description="Helical" evidence="6">
    <location>
        <begin position="214"/>
        <end position="233"/>
    </location>
</feature>
<keyword evidence="3 6" id="KW-0812">Transmembrane</keyword>
<feature type="transmembrane region" description="Helical" evidence="6">
    <location>
        <begin position="348"/>
        <end position="365"/>
    </location>
</feature>
<dbReference type="Proteomes" id="UP000297472">
    <property type="component" value="Unassembled WGS sequence"/>
</dbReference>
<dbReference type="Pfam" id="PF02653">
    <property type="entry name" value="BPD_transp_2"/>
    <property type="match status" value="1"/>
</dbReference>
<dbReference type="OrthoDB" id="9792579at2"/>
<dbReference type="InterPro" id="IPR001851">
    <property type="entry name" value="ABC_transp_permease"/>
</dbReference>
<proteinExistence type="predicted"/>
<name>A0A4Y8JZL7_9MICO</name>
<evidence type="ECO:0000313" key="8">
    <source>
        <dbReference type="Proteomes" id="UP000297472"/>
    </source>
</evidence>
<keyword evidence="4 6" id="KW-1133">Transmembrane helix</keyword>
<evidence type="ECO:0000256" key="1">
    <source>
        <dbReference type="ARBA" id="ARBA00004651"/>
    </source>
</evidence>
<comment type="caution">
    <text evidence="7">The sequence shown here is derived from an EMBL/GenBank/DDBJ whole genome shotgun (WGS) entry which is preliminary data.</text>
</comment>
<feature type="transmembrane region" description="Helical" evidence="6">
    <location>
        <begin position="398"/>
        <end position="416"/>
    </location>
</feature>
<dbReference type="GO" id="GO:0005886">
    <property type="term" value="C:plasma membrane"/>
    <property type="evidence" value="ECO:0007669"/>
    <property type="project" value="UniProtKB-SubCell"/>
</dbReference>
<evidence type="ECO:0000313" key="7">
    <source>
        <dbReference type="EMBL" id="TFD29371.1"/>
    </source>
</evidence>
<dbReference type="CDD" id="cd06580">
    <property type="entry name" value="TM_PBP1_transp_TpRbsC_like"/>
    <property type="match status" value="1"/>
</dbReference>
<protein>
    <submittedName>
        <fullName evidence="7">ABC transporter permease</fullName>
    </submittedName>
</protein>
<feature type="transmembrane region" description="Helical" evidence="6">
    <location>
        <begin position="74"/>
        <end position="95"/>
    </location>
</feature>
<keyword evidence="5 6" id="KW-0472">Membrane</keyword>
<feature type="transmembrane region" description="Helical" evidence="6">
    <location>
        <begin position="272"/>
        <end position="289"/>
    </location>
</feature>
<feature type="transmembrane region" description="Helical" evidence="6">
    <location>
        <begin position="102"/>
        <end position="123"/>
    </location>
</feature>
<organism evidence="7 8">
    <name type="scientific">Cryobacterium cryoconiti</name>
    <dbReference type="NCBI Taxonomy" id="1259239"/>
    <lineage>
        <taxon>Bacteria</taxon>
        <taxon>Bacillati</taxon>
        <taxon>Actinomycetota</taxon>
        <taxon>Actinomycetes</taxon>
        <taxon>Micrococcales</taxon>
        <taxon>Microbacteriaceae</taxon>
        <taxon>Cryobacterium</taxon>
    </lineage>
</organism>
<evidence type="ECO:0000256" key="5">
    <source>
        <dbReference type="ARBA" id="ARBA00023136"/>
    </source>
</evidence>
<dbReference type="EMBL" id="SOHA01000032">
    <property type="protein sequence ID" value="TFD29371.1"/>
    <property type="molecule type" value="Genomic_DNA"/>
</dbReference>
<dbReference type="RefSeq" id="WP_134424805.1">
    <property type="nucleotide sequence ID" value="NZ_SOHA01000032.1"/>
</dbReference>